<protein>
    <submittedName>
        <fullName evidence="1">Uncharacterized protein</fullName>
    </submittedName>
</protein>
<name>A0A6M5YV54_9BACT</name>
<sequence>MSDPAPAPEPDRTPEAEAHLFQERLRQTGQLVDVAEGDDTSQLPAHVTHVRYPDGTVKRIRFTGPGHR</sequence>
<dbReference type="KEGG" id="ftj:FTUN_4915"/>
<dbReference type="AlphaFoldDB" id="A0A6M5YV54"/>
<dbReference type="Proteomes" id="UP000503447">
    <property type="component" value="Chromosome"/>
</dbReference>
<organism evidence="1 2">
    <name type="scientific">Frigoriglobus tundricola</name>
    <dbReference type="NCBI Taxonomy" id="2774151"/>
    <lineage>
        <taxon>Bacteria</taxon>
        <taxon>Pseudomonadati</taxon>
        <taxon>Planctomycetota</taxon>
        <taxon>Planctomycetia</taxon>
        <taxon>Gemmatales</taxon>
        <taxon>Gemmataceae</taxon>
        <taxon>Frigoriglobus</taxon>
    </lineage>
</organism>
<keyword evidence="2" id="KW-1185">Reference proteome</keyword>
<proteinExistence type="predicted"/>
<evidence type="ECO:0000313" key="2">
    <source>
        <dbReference type="Proteomes" id="UP000503447"/>
    </source>
</evidence>
<accession>A0A6M5YV54</accession>
<dbReference type="EMBL" id="CP053452">
    <property type="protein sequence ID" value="QJW97344.1"/>
    <property type="molecule type" value="Genomic_DNA"/>
</dbReference>
<gene>
    <name evidence="1" type="ORF">FTUN_4915</name>
</gene>
<evidence type="ECO:0000313" key="1">
    <source>
        <dbReference type="EMBL" id="QJW97344.1"/>
    </source>
</evidence>
<reference evidence="2" key="1">
    <citation type="submission" date="2020-05" db="EMBL/GenBank/DDBJ databases">
        <title>Frigoriglobus tundricola gen. nov., sp. nov., a psychrotolerant cellulolytic planctomycete of the family Gemmataceae with two divergent copies of 16S rRNA gene.</title>
        <authorList>
            <person name="Kulichevskaya I.S."/>
            <person name="Ivanova A.A."/>
            <person name="Naumoff D.G."/>
            <person name="Beletsky A.V."/>
            <person name="Rijpstra W.I.C."/>
            <person name="Sinninghe Damste J.S."/>
            <person name="Mardanov A.V."/>
            <person name="Ravin N.V."/>
            <person name="Dedysh S.N."/>
        </authorList>
    </citation>
    <scope>NUCLEOTIDE SEQUENCE [LARGE SCALE GENOMIC DNA]</scope>
    <source>
        <strain evidence="2">PL17</strain>
    </source>
</reference>
<dbReference type="RefSeq" id="WP_171472729.1">
    <property type="nucleotide sequence ID" value="NZ_CP053452.2"/>
</dbReference>